<dbReference type="Pfam" id="PF00125">
    <property type="entry name" value="Histone"/>
    <property type="match status" value="1"/>
</dbReference>
<dbReference type="InterPro" id="IPR009072">
    <property type="entry name" value="Histone-fold"/>
</dbReference>
<dbReference type="SMART" id="SM00428">
    <property type="entry name" value="H3"/>
    <property type="match status" value="1"/>
</dbReference>
<reference evidence="3 4" key="1">
    <citation type="submission" date="2024-08" db="EMBL/GenBank/DDBJ databases">
        <authorList>
            <person name="Will J Nash"/>
            <person name="Angela Man"/>
            <person name="Seanna McTaggart"/>
            <person name="Kendall Baker"/>
            <person name="Tom Barker"/>
            <person name="Leah Catchpole"/>
            <person name="Alex Durrant"/>
            <person name="Karim Gharbi"/>
            <person name="Naomi Irish"/>
            <person name="Gemy Kaithakottil"/>
            <person name="Debby Ku"/>
            <person name="Aaliyah Providence"/>
            <person name="Felix Shaw"/>
            <person name="David Swarbreck"/>
            <person name="Chris Watkins"/>
            <person name="Ann M. McCartney"/>
            <person name="Giulio Formenti"/>
            <person name="Alice Mouton"/>
            <person name="Noel Vella"/>
            <person name="Bjorn M von Reumont"/>
            <person name="Adriana Vella"/>
            <person name="Wilfried Haerty"/>
        </authorList>
    </citation>
    <scope>NUCLEOTIDE SEQUENCE [LARGE SCALE GENOMIC DNA]</scope>
</reference>
<evidence type="ECO:0000313" key="3">
    <source>
        <dbReference type="EMBL" id="CAL7947621.1"/>
    </source>
</evidence>
<proteinExistence type="inferred from homology"/>
<comment type="similarity">
    <text evidence="1">Belongs to the histone H3 family.</text>
</comment>
<evidence type="ECO:0000259" key="2">
    <source>
        <dbReference type="Pfam" id="PF00125"/>
    </source>
</evidence>
<dbReference type="Gene3D" id="1.10.20.10">
    <property type="entry name" value="Histone, subunit A"/>
    <property type="match status" value="1"/>
</dbReference>
<evidence type="ECO:0000313" key="4">
    <source>
        <dbReference type="Proteomes" id="UP001642520"/>
    </source>
</evidence>
<dbReference type="PANTHER" id="PTHR45810">
    <property type="entry name" value="HISTONE H3.2"/>
    <property type="match status" value="1"/>
</dbReference>
<keyword evidence="4" id="KW-1185">Reference proteome</keyword>
<dbReference type="SUPFAM" id="SSF47113">
    <property type="entry name" value="Histone-fold"/>
    <property type="match status" value="1"/>
</dbReference>
<accession>A0ABP1P2U9</accession>
<dbReference type="InterPro" id="IPR000164">
    <property type="entry name" value="Histone_H3/CENP-A"/>
</dbReference>
<protein>
    <recommendedName>
        <fullName evidence="2">Core Histone H2A/H2B/H3 domain-containing protein</fullName>
    </recommendedName>
</protein>
<comment type="caution">
    <text evidence="3">The sequence shown here is derived from an EMBL/GenBank/DDBJ whole genome shotgun (WGS) entry which is preliminary data.</text>
</comment>
<evidence type="ECO:0000256" key="1">
    <source>
        <dbReference type="ARBA" id="ARBA00010343"/>
    </source>
</evidence>
<sequence>MVRRKSDARHLGSPVRSERSHILVPSRKVRKTRVLQEIRDLRKSVSLIIPKSIFARLVKEIVNTLFPNTSVNRIQLTALEALQESVESYIVQYFEDCYLLTLHGRRVTLKVHDMILMRRLRGRDDIINR</sequence>
<dbReference type="EMBL" id="CAXAJV020001296">
    <property type="protein sequence ID" value="CAL7947621.1"/>
    <property type="molecule type" value="Genomic_DNA"/>
</dbReference>
<dbReference type="InterPro" id="IPR007125">
    <property type="entry name" value="H2A/H2B/H3"/>
</dbReference>
<organism evidence="3 4">
    <name type="scientific">Xylocopa violacea</name>
    <name type="common">Violet carpenter bee</name>
    <name type="synonym">Apis violacea</name>
    <dbReference type="NCBI Taxonomy" id="135666"/>
    <lineage>
        <taxon>Eukaryota</taxon>
        <taxon>Metazoa</taxon>
        <taxon>Ecdysozoa</taxon>
        <taxon>Arthropoda</taxon>
        <taxon>Hexapoda</taxon>
        <taxon>Insecta</taxon>
        <taxon>Pterygota</taxon>
        <taxon>Neoptera</taxon>
        <taxon>Endopterygota</taxon>
        <taxon>Hymenoptera</taxon>
        <taxon>Apocrita</taxon>
        <taxon>Aculeata</taxon>
        <taxon>Apoidea</taxon>
        <taxon>Anthophila</taxon>
        <taxon>Apidae</taxon>
        <taxon>Xylocopa</taxon>
        <taxon>Xylocopa</taxon>
    </lineage>
</organism>
<name>A0ABP1P2U9_XYLVO</name>
<dbReference type="PRINTS" id="PR00622">
    <property type="entry name" value="HISTONEH3"/>
</dbReference>
<gene>
    <name evidence="3" type="ORF">XYLVIOL_LOCUS8427</name>
</gene>
<feature type="domain" description="Core Histone H2A/H2B/H3" evidence="2">
    <location>
        <begin position="31"/>
        <end position="120"/>
    </location>
</feature>
<dbReference type="Proteomes" id="UP001642520">
    <property type="component" value="Unassembled WGS sequence"/>
</dbReference>